<dbReference type="PANTHER" id="PTHR24305">
    <property type="entry name" value="CYTOCHROME P450"/>
    <property type="match status" value="1"/>
</dbReference>
<evidence type="ECO:0008006" key="11">
    <source>
        <dbReference type="Google" id="ProtNLM"/>
    </source>
</evidence>
<proteinExistence type="inferred from homology"/>
<dbReference type="InterPro" id="IPR050121">
    <property type="entry name" value="Cytochrome_P450_monoxygenase"/>
</dbReference>
<evidence type="ECO:0000256" key="8">
    <source>
        <dbReference type="SAM" id="Phobius"/>
    </source>
</evidence>
<dbReference type="PRINTS" id="PR00463">
    <property type="entry name" value="EP450I"/>
</dbReference>
<comment type="caution">
    <text evidence="9">The sequence shown here is derived from an EMBL/GenBank/DDBJ whole genome shotgun (WGS) entry which is preliminary data.</text>
</comment>
<feature type="binding site" description="axial binding residue" evidence="7">
    <location>
        <position position="513"/>
    </location>
    <ligand>
        <name>heme</name>
        <dbReference type="ChEBI" id="CHEBI:30413"/>
    </ligand>
    <ligandPart>
        <name>Fe</name>
        <dbReference type="ChEBI" id="CHEBI:18248"/>
    </ligandPart>
</feature>
<evidence type="ECO:0000256" key="2">
    <source>
        <dbReference type="ARBA" id="ARBA00010617"/>
    </source>
</evidence>
<gene>
    <name evidence="9" type="ORF">PDIGIT_LOCUS10237</name>
</gene>
<feature type="transmembrane region" description="Helical" evidence="8">
    <location>
        <begin position="59"/>
        <end position="80"/>
    </location>
</feature>
<evidence type="ECO:0000256" key="4">
    <source>
        <dbReference type="ARBA" id="ARBA00023002"/>
    </source>
</evidence>
<evidence type="ECO:0000256" key="6">
    <source>
        <dbReference type="ARBA" id="ARBA00023033"/>
    </source>
</evidence>
<dbReference type="GO" id="GO:0004497">
    <property type="term" value="F:monooxygenase activity"/>
    <property type="evidence" value="ECO:0007669"/>
    <property type="project" value="UniProtKB-KW"/>
</dbReference>
<evidence type="ECO:0000313" key="10">
    <source>
        <dbReference type="Proteomes" id="UP001152607"/>
    </source>
</evidence>
<keyword evidence="6" id="KW-0503">Monooxygenase</keyword>
<dbReference type="GO" id="GO:0020037">
    <property type="term" value="F:heme binding"/>
    <property type="evidence" value="ECO:0007669"/>
    <property type="project" value="InterPro"/>
</dbReference>
<dbReference type="InterPro" id="IPR002401">
    <property type="entry name" value="Cyt_P450_E_grp-I"/>
</dbReference>
<dbReference type="GO" id="GO:0005506">
    <property type="term" value="F:iron ion binding"/>
    <property type="evidence" value="ECO:0007669"/>
    <property type="project" value="InterPro"/>
</dbReference>
<accession>A0A9W4XM86</accession>
<sequence>MEEFSDLPSRDVFGGTSQWISGTFHHFNTYLYLYTALAGISAHLLLFKYGEWHMQAPVLFRLYVIATLSTTILAIVVHGYETGTWRSLSLNITFMFSLFSSIGIYRVFFHRLKNFPGPIMARTTKLWHVWKCITARSRNHHVLDNIHKQYGDFVRTGPSEITIFHPEVFTAIDGPRTKCTKADWYDILLPELAINTTRDKVEHDHRRKIWNTAFTSSDLVEYQHGVVAKLAGDLERIVERAARDGEVVRFSECLNWFSFDVMGEFAFAQSFHMLQNQQWHHAVTLIREASKMLGIFNPAPWLTQIGFHIGGNWLHGVRDWNEGLGWCRIRMAERIETQDVMKKTDISSHLIEASRNAGMITKQDRMWLNGDSITLVVAGSDTVSSTLTFLFHTLALHPHHQTTLFHELSNLHDCTNQSALAKLPHLNGVINEILRLHPAVPTGGNRLTPAEGITVAGTYIPGNTNIVAPRYTIARLESCFENAGEFMPERWYEIGGGGRTKGFAPFGMGRYACVGKQLALAELRLVTALLVSKYEFRIVDGKGGDDDGADIVEGMRDQFTAQPGGELKLRFWLRGAEGE</sequence>
<dbReference type="CDD" id="cd11061">
    <property type="entry name" value="CYP67-like"/>
    <property type="match status" value="1"/>
</dbReference>
<evidence type="ECO:0000256" key="7">
    <source>
        <dbReference type="PIRSR" id="PIRSR602401-1"/>
    </source>
</evidence>
<dbReference type="Gene3D" id="1.10.630.10">
    <property type="entry name" value="Cytochrome P450"/>
    <property type="match status" value="1"/>
</dbReference>
<dbReference type="Proteomes" id="UP001152607">
    <property type="component" value="Unassembled WGS sequence"/>
</dbReference>
<dbReference type="PRINTS" id="PR00385">
    <property type="entry name" value="P450"/>
</dbReference>
<keyword evidence="10" id="KW-1185">Reference proteome</keyword>
<protein>
    <recommendedName>
        <fullName evidence="11">Cytochrome P450</fullName>
    </recommendedName>
</protein>
<comment type="cofactor">
    <cofactor evidence="1 7">
        <name>heme</name>
        <dbReference type="ChEBI" id="CHEBI:30413"/>
    </cofactor>
</comment>
<organism evidence="9 10">
    <name type="scientific">Periconia digitata</name>
    <dbReference type="NCBI Taxonomy" id="1303443"/>
    <lineage>
        <taxon>Eukaryota</taxon>
        <taxon>Fungi</taxon>
        <taxon>Dikarya</taxon>
        <taxon>Ascomycota</taxon>
        <taxon>Pezizomycotina</taxon>
        <taxon>Dothideomycetes</taxon>
        <taxon>Pleosporomycetidae</taxon>
        <taxon>Pleosporales</taxon>
        <taxon>Massarineae</taxon>
        <taxon>Periconiaceae</taxon>
        <taxon>Periconia</taxon>
    </lineage>
</organism>
<dbReference type="GO" id="GO:0016705">
    <property type="term" value="F:oxidoreductase activity, acting on paired donors, with incorporation or reduction of molecular oxygen"/>
    <property type="evidence" value="ECO:0007669"/>
    <property type="project" value="InterPro"/>
</dbReference>
<feature type="transmembrane region" description="Helical" evidence="8">
    <location>
        <begin position="29"/>
        <end position="47"/>
    </location>
</feature>
<dbReference type="SUPFAM" id="SSF48264">
    <property type="entry name" value="Cytochrome P450"/>
    <property type="match status" value="1"/>
</dbReference>
<name>A0A9W4XM86_9PLEO</name>
<keyword evidence="8" id="KW-0812">Transmembrane</keyword>
<evidence type="ECO:0000256" key="1">
    <source>
        <dbReference type="ARBA" id="ARBA00001971"/>
    </source>
</evidence>
<evidence type="ECO:0000256" key="5">
    <source>
        <dbReference type="ARBA" id="ARBA00023004"/>
    </source>
</evidence>
<evidence type="ECO:0000256" key="3">
    <source>
        <dbReference type="ARBA" id="ARBA00022723"/>
    </source>
</evidence>
<evidence type="ECO:0000313" key="9">
    <source>
        <dbReference type="EMBL" id="CAI6337129.1"/>
    </source>
</evidence>
<keyword evidence="7" id="KW-0349">Heme</keyword>
<feature type="transmembrane region" description="Helical" evidence="8">
    <location>
        <begin position="92"/>
        <end position="109"/>
    </location>
</feature>
<reference evidence="9" key="1">
    <citation type="submission" date="2023-01" db="EMBL/GenBank/DDBJ databases">
        <authorList>
            <person name="Van Ghelder C."/>
            <person name="Rancurel C."/>
        </authorList>
    </citation>
    <scope>NUCLEOTIDE SEQUENCE</scope>
    <source>
        <strain evidence="9">CNCM I-4278</strain>
    </source>
</reference>
<keyword evidence="8" id="KW-1133">Transmembrane helix</keyword>
<keyword evidence="8" id="KW-0472">Membrane</keyword>
<dbReference type="EMBL" id="CAOQHR010000007">
    <property type="protein sequence ID" value="CAI6337129.1"/>
    <property type="molecule type" value="Genomic_DNA"/>
</dbReference>
<dbReference type="PANTHER" id="PTHR24305:SF187">
    <property type="entry name" value="P450, PUTATIVE (EUROFUNG)-RELATED"/>
    <property type="match status" value="1"/>
</dbReference>
<dbReference type="InterPro" id="IPR036396">
    <property type="entry name" value="Cyt_P450_sf"/>
</dbReference>
<keyword evidence="4" id="KW-0560">Oxidoreductase</keyword>
<keyword evidence="5 7" id="KW-0408">Iron</keyword>
<comment type="similarity">
    <text evidence="2">Belongs to the cytochrome P450 family.</text>
</comment>
<dbReference type="OrthoDB" id="6692864at2759"/>
<dbReference type="InterPro" id="IPR001128">
    <property type="entry name" value="Cyt_P450"/>
</dbReference>
<dbReference type="Pfam" id="PF00067">
    <property type="entry name" value="p450"/>
    <property type="match status" value="1"/>
</dbReference>
<keyword evidence="3 7" id="KW-0479">Metal-binding</keyword>
<dbReference type="AlphaFoldDB" id="A0A9W4XM86"/>